<feature type="transmembrane region" description="Helical" evidence="1">
    <location>
        <begin position="364"/>
        <end position="382"/>
    </location>
</feature>
<evidence type="ECO:0000313" key="4">
    <source>
        <dbReference type="Proteomes" id="UP000799437"/>
    </source>
</evidence>
<gene>
    <name evidence="3" type="ORF">EJ05DRAFT_476140</name>
</gene>
<sequence length="952" mass="107151">MRPASVLVNYIAEHSAILLPATLFLTSTVTETATPISHSLLISSVSWAVIWIYNSLVVGFFSGLKDVTRTRLSWAAGAFFALASVCQRAAYDREGIWQFKAFLPLIVLLLLDATTLFISSPPDGLLAQDKPGQHDSRMGLAMVTILALLSLSTSPMTNQGVALGICSLLCIGAGFTTLQWAIVSSTNGKESGRGYMEANGTFSRRVSGASSYSGASRSSRYGGEPSTALRDAAAVLTISCGVASTMFESFRTDALTFNNRVDRLGGNWQVVQNGFLKTQVAVMVFICIIENALLFATVRRSGAFLASFVSLSACLMARLATGFSSWNSWTTICSGLSIVVYLYDMGPSSLNTANGRLRRRFRQFIAVLGVTTLALAVVNHIHKAFLGTSYPVEPLFAFEHPEKPLQPMQIGTSDVHPVDQLIKNSASDFQTLLHRQSKSLGAAVAEYKRRYKISPPPNFDRWYEYATRRGVQLIDEFDNIHESMTPFWGLEPATIRARAREVLGHDENFVLGVLVREGTVVKVDRGEEWQQQATVGMMEAFVQHLPDMDLAFNIHDEPRVVVPHDRLSRLVDVALNERMPKALANSSPKNAFSPRPGDMSEGKRIEPIAFTRFNQFAHQATWTHSRMSCSPNSPAQQYEEVSMDNLTSYALGNMGFVYNTTAFGDICNFPSLRTTHAFFDCPNAYNIATELFPIFSQSKISSYQDIVYPSPWYWKHKVTFEEDKDVKWEEKSNAIYWRGSTTGGYSRHGGWRRHHRQHVVRKMNGLDKAEILTNTGSEHAPHWERKEVKRSEYKELVDIHFSHVGQCDPADCDAQIEFFDVVERVDPQDAWKWKHLLDIDGNAFSGRFYAFLESTSLTYKMAIFQEWHRDWIKPWVHYIPLSLRGDEWLEILRYFTTESEGQEQAPLMASQGRKWAGKALRNEDIEVWFFRLLLEYGRVIDDDRENIGYPGP</sequence>
<keyword evidence="4" id="KW-1185">Reference proteome</keyword>
<feature type="transmembrane region" description="Helical" evidence="1">
    <location>
        <begin position="326"/>
        <end position="343"/>
    </location>
</feature>
<dbReference type="PANTHER" id="PTHR12203:SF104">
    <property type="entry name" value="PROTEIN CAP1, PUTATIVE (AFU_ORTHOLOGUE AFUA_1G05595)-RELATED"/>
    <property type="match status" value="1"/>
</dbReference>
<dbReference type="RefSeq" id="XP_033600276.1">
    <property type="nucleotide sequence ID" value="XM_033743960.1"/>
</dbReference>
<reference evidence="3" key="1">
    <citation type="journal article" date="2020" name="Stud. Mycol.">
        <title>101 Dothideomycetes genomes: a test case for predicting lifestyles and emergence of pathogens.</title>
        <authorList>
            <person name="Haridas S."/>
            <person name="Albert R."/>
            <person name="Binder M."/>
            <person name="Bloem J."/>
            <person name="Labutti K."/>
            <person name="Salamov A."/>
            <person name="Andreopoulos B."/>
            <person name="Baker S."/>
            <person name="Barry K."/>
            <person name="Bills G."/>
            <person name="Bluhm B."/>
            <person name="Cannon C."/>
            <person name="Castanera R."/>
            <person name="Culley D."/>
            <person name="Daum C."/>
            <person name="Ezra D."/>
            <person name="Gonzalez J."/>
            <person name="Henrissat B."/>
            <person name="Kuo A."/>
            <person name="Liang C."/>
            <person name="Lipzen A."/>
            <person name="Lutzoni F."/>
            <person name="Magnuson J."/>
            <person name="Mondo S."/>
            <person name="Nolan M."/>
            <person name="Ohm R."/>
            <person name="Pangilinan J."/>
            <person name="Park H.-J."/>
            <person name="Ramirez L."/>
            <person name="Alfaro M."/>
            <person name="Sun H."/>
            <person name="Tritt A."/>
            <person name="Yoshinaga Y."/>
            <person name="Zwiers L.-H."/>
            <person name="Turgeon B."/>
            <person name="Goodwin S."/>
            <person name="Spatafora J."/>
            <person name="Crous P."/>
            <person name="Grigoriev I."/>
        </authorList>
    </citation>
    <scope>NUCLEOTIDE SEQUENCE</scope>
    <source>
        <strain evidence="3">CBS 121739</strain>
    </source>
</reference>
<feature type="transmembrane region" description="Helical" evidence="1">
    <location>
        <begin position="162"/>
        <end position="183"/>
    </location>
</feature>
<dbReference type="EMBL" id="ML996572">
    <property type="protein sequence ID" value="KAF2757825.1"/>
    <property type="molecule type" value="Genomic_DNA"/>
</dbReference>
<dbReference type="GeneID" id="54485014"/>
<accession>A0A6A6W5K3</accession>
<feature type="transmembrane region" description="Helical" evidence="1">
    <location>
        <begin position="40"/>
        <end position="60"/>
    </location>
</feature>
<feature type="domain" description="Glycosyl transferase CAP10" evidence="2">
    <location>
        <begin position="650"/>
        <end position="943"/>
    </location>
</feature>
<feature type="transmembrane region" description="Helical" evidence="1">
    <location>
        <begin position="138"/>
        <end position="156"/>
    </location>
</feature>
<organism evidence="3 4">
    <name type="scientific">Pseudovirgaria hyperparasitica</name>
    <dbReference type="NCBI Taxonomy" id="470096"/>
    <lineage>
        <taxon>Eukaryota</taxon>
        <taxon>Fungi</taxon>
        <taxon>Dikarya</taxon>
        <taxon>Ascomycota</taxon>
        <taxon>Pezizomycotina</taxon>
        <taxon>Dothideomycetes</taxon>
        <taxon>Dothideomycetes incertae sedis</taxon>
        <taxon>Acrospermales</taxon>
        <taxon>Acrospermaceae</taxon>
        <taxon>Pseudovirgaria</taxon>
    </lineage>
</organism>
<keyword evidence="1" id="KW-0472">Membrane</keyword>
<proteinExistence type="predicted"/>
<feature type="transmembrane region" description="Helical" evidence="1">
    <location>
        <begin position="97"/>
        <end position="118"/>
    </location>
</feature>
<dbReference type="PANTHER" id="PTHR12203">
    <property type="entry name" value="KDEL LYS-ASP-GLU-LEU CONTAINING - RELATED"/>
    <property type="match status" value="1"/>
</dbReference>
<feature type="transmembrane region" description="Helical" evidence="1">
    <location>
        <begin position="278"/>
        <end position="296"/>
    </location>
</feature>
<evidence type="ECO:0000256" key="1">
    <source>
        <dbReference type="SAM" id="Phobius"/>
    </source>
</evidence>
<dbReference type="SMART" id="SM00672">
    <property type="entry name" value="CAP10"/>
    <property type="match status" value="1"/>
</dbReference>
<dbReference type="AlphaFoldDB" id="A0A6A6W5K3"/>
<dbReference type="InterPro" id="IPR006598">
    <property type="entry name" value="CAP10"/>
</dbReference>
<keyword evidence="1" id="KW-1133">Transmembrane helix</keyword>
<name>A0A6A6W5K3_9PEZI</name>
<keyword evidence="1" id="KW-0812">Transmembrane</keyword>
<feature type="transmembrane region" description="Helical" evidence="1">
    <location>
        <begin position="303"/>
        <end position="320"/>
    </location>
</feature>
<dbReference type="InterPro" id="IPR051091">
    <property type="entry name" value="O-Glucosyltr/Glycosyltrsf_90"/>
</dbReference>
<evidence type="ECO:0000259" key="2">
    <source>
        <dbReference type="SMART" id="SM00672"/>
    </source>
</evidence>
<protein>
    <recommendedName>
        <fullName evidence="2">Glycosyl transferase CAP10 domain-containing protein</fullName>
    </recommendedName>
</protein>
<dbReference type="Pfam" id="PF05686">
    <property type="entry name" value="Glyco_transf_90"/>
    <property type="match status" value="1"/>
</dbReference>
<dbReference type="Proteomes" id="UP000799437">
    <property type="component" value="Unassembled WGS sequence"/>
</dbReference>
<evidence type="ECO:0000313" key="3">
    <source>
        <dbReference type="EMBL" id="KAF2757825.1"/>
    </source>
</evidence>
<dbReference type="OrthoDB" id="541052at2759"/>